<evidence type="ECO:0000259" key="5">
    <source>
        <dbReference type="PROSITE" id="PS50893"/>
    </source>
</evidence>
<dbReference type="EC" id="3.6.3.-" evidence="6"/>
<comment type="similarity">
    <text evidence="1">Belongs to the ABC transporter superfamily.</text>
</comment>
<proteinExistence type="inferred from homology"/>
<evidence type="ECO:0000256" key="3">
    <source>
        <dbReference type="ARBA" id="ARBA00022741"/>
    </source>
</evidence>
<keyword evidence="6" id="KW-0378">Hydrolase</keyword>
<dbReference type="RefSeq" id="WP_204698443.1">
    <property type="nucleotide sequence ID" value="NZ_JAFBEC010000008.1"/>
</dbReference>
<dbReference type="PROSITE" id="PS50893">
    <property type="entry name" value="ABC_TRANSPORTER_2"/>
    <property type="match status" value="1"/>
</dbReference>
<dbReference type="Proteomes" id="UP000741863">
    <property type="component" value="Unassembled WGS sequence"/>
</dbReference>
<dbReference type="CDD" id="cd03235">
    <property type="entry name" value="ABC_Metallic_Cations"/>
    <property type="match status" value="1"/>
</dbReference>
<evidence type="ECO:0000313" key="6">
    <source>
        <dbReference type="EMBL" id="MBM7633731.1"/>
    </source>
</evidence>
<evidence type="ECO:0000313" key="7">
    <source>
        <dbReference type="Proteomes" id="UP000741863"/>
    </source>
</evidence>
<evidence type="ECO:0000256" key="4">
    <source>
        <dbReference type="ARBA" id="ARBA00022840"/>
    </source>
</evidence>
<gene>
    <name evidence="6" type="ORF">JOD17_002827</name>
</gene>
<dbReference type="InterPro" id="IPR027417">
    <property type="entry name" value="P-loop_NTPase"/>
</dbReference>
<dbReference type="GO" id="GO:0005524">
    <property type="term" value="F:ATP binding"/>
    <property type="evidence" value="ECO:0007669"/>
    <property type="project" value="UniProtKB-KW"/>
</dbReference>
<sequence length="256" mass="28456">MAKASTIVEVNNLTYQYTDRPVLQNLNLSIEEGSFLGLVGPNGSGKSTLIKCILGLIKPQAGKLSLFGSELHRFDDWSKVGYVSQRANRFNAGFPATVFEVVSMGLFGQLGLFRFMKRNDRNKVMQALKTVEMDAYAKQPIGKLSGGQQQRVLIARALVSEPTLLILDEPTVGIDATSARRFYDLLRKLNQDQGLTLLLVSHDVGTMTKYVTNVACLNKSIHFHGTAHEFETNPNLSSLYGYDVQHIIHEHEEIAK</sequence>
<reference evidence="6 7" key="1">
    <citation type="submission" date="2021-01" db="EMBL/GenBank/DDBJ databases">
        <title>Genomic Encyclopedia of Type Strains, Phase IV (KMG-IV): sequencing the most valuable type-strain genomes for metagenomic binning, comparative biology and taxonomic classification.</title>
        <authorList>
            <person name="Goeker M."/>
        </authorList>
    </citation>
    <scope>NUCLEOTIDE SEQUENCE [LARGE SCALE GENOMIC DNA]</scope>
    <source>
        <strain evidence="6 7">DSM 25540</strain>
    </source>
</reference>
<dbReference type="Gene3D" id="3.40.50.300">
    <property type="entry name" value="P-loop containing nucleotide triphosphate hydrolases"/>
    <property type="match status" value="1"/>
</dbReference>
<evidence type="ECO:0000256" key="1">
    <source>
        <dbReference type="ARBA" id="ARBA00005417"/>
    </source>
</evidence>
<dbReference type="InterPro" id="IPR003439">
    <property type="entry name" value="ABC_transporter-like_ATP-bd"/>
</dbReference>
<dbReference type="InterPro" id="IPR017871">
    <property type="entry name" value="ABC_transporter-like_CS"/>
</dbReference>
<keyword evidence="2" id="KW-0813">Transport</keyword>
<dbReference type="SMART" id="SM00382">
    <property type="entry name" value="AAA"/>
    <property type="match status" value="1"/>
</dbReference>
<accession>A0ABS2PEG2</accession>
<evidence type="ECO:0000256" key="2">
    <source>
        <dbReference type="ARBA" id="ARBA00022448"/>
    </source>
</evidence>
<feature type="domain" description="ABC transporter" evidence="5">
    <location>
        <begin position="8"/>
        <end position="244"/>
    </location>
</feature>
<dbReference type="Pfam" id="PF00005">
    <property type="entry name" value="ABC_tran"/>
    <property type="match status" value="1"/>
</dbReference>
<comment type="caution">
    <text evidence="6">The sequence shown here is derived from an EMBL/GenBank/DDBJ whole genome shotgun (WGS) entry which is preliminary data.</text>
</comment>
<protein>
    <submittedName>
        <fullName evidence="6">Zinc transport system ATP-binding protein</fullName>
        <ecNumber evidence="6">3.6.3.-</ecNumber>
    </submittedName>
</protein>
<keyword evidence="4 6" id="KW-0067">ATP-binding</keyword>
<name>A0ABS2PEG2_9BACL</name>
<dbReference type="EMBL" id="JAFBEC010000008">
    <property type="protein sequence ID" value="MBM7633731.1"/>
    <property type="molecule type" value="Genomic_DNA"/>
</dbReference>
<dbReference type="SUPFAM" id="SSF52540">
    <property type="entry name" value="P-loop containing nucleoside triphosphate hydrolases"/>
    <property type="match status" value="1"/>
</dbReference>
<dbReference type="PANTHER" id="PTHR42734:SF17">
    <property type="entry name" value="METAL TRANSPORT SYSTEM ATP-BINDING PROTEIN TM_0124-RELATED"/>
    <property type="match status" value="1"/>
</dbReference>
<organism evidence="6 7">
    <name type="scientific">Geomicrobium sediminis</name>
    <dbReference type="NCBI Taxonomy" id="1347788"/>
    <lineage>
        <taxon>Bacteria</taxon>
        <taxon>Bacillati</taxon>
        <taxon>Bacillota</taxon>
        <taxon>Bacilli</taxon>
        <taxon>Bacillales</taxon>
        <taxon>Geomicrobium</taxon>
    </lineage>
</organism>
<dbReference type="PANTHER" id="PTHR42734">
    <property type="entry name" value="METAL TRANSPORT SYSTEM ATP-BINDING PROTEIN TM_0124-RELATED"/>
    <property type="match status" value="1"/>
</dbReference>
<dbReference type="InterPro" id="IPR003593">
    <property type="entry name" value="AAA+_ATPase"/>
</dbReference>
<dbReference type="PROSITE" id="PS00211">
    <property type="entry name" value="ABC_TRANSPORTER_1"/>
    <property type="match status" value="1"/>
</dbReference>
<dbReference type="InterPro" id="IPR050153">
    <property type="entry name" value="Metal_Ion_Import_ABC"/>
</dbReference>
<dbReference type="GO" id="GO:0016787">
    <property type="term" value="F:hydrolase activity"/>
    <property type="evidence" value="ECO:0007669"/>
    <property type="project" value="UniProtKB-KW"/>
</dbReference>
<keyword evidence="7" id="KW-1185">Reference proteome</keyword>
<keyword evidence="3" id="KW-0547">Nucleotide-binding</keyword>